<comment type="caution">
    <text evidence="7">The sequence shown here is derived from an EMBL/GenBank/DDBJ whole genome shotgun (WGS) entry which is preliminary data.</text>
</comment>
<reference evidence="7 8" key="1">
    <citation type="submission" date="2017-09" db="EMBL/GenBank/DDBJ databases">
        <title>Depth-based differentiation of microbial function through sediment-hosted aquifers and enrichment of novel symbionts in the deep terrestrial subsurface.</title>
        <authorList>
            <person name="Probst A.J."/>
            <person name="Ladd B."/>
            <person name="Jarett J.K."/>
            <person name="Geller-Mcgrath D.E."/>
            <person name="Sieber C.M."/>
            <person name="Emerson J.B."/>
            <person name="Anantharaman K."/>
            <person name="Thomas B.C."/>
            <person name="Malmstrom R."/>
            <person name="Stieglmeier M."/>
            <person name="Klingl A."/>
            <person name="Woyke T."/>
            <person name="Ryan C.M."/>
            <person name="Banfield J.F."/>
        </authorList>
    </citation>
    <scope>NUCLEOTIDE SEQUENCE [LARGE SCALE GENOMIC DNA]</scope>
    <source>
        <strain evidence="7">CG11_big_fil_rev_8_21_14_0_20_45_26</strain>
    </source>
</reference>
<evidence type="ECO:0000313" key="8">
    <source>
        <dbReference type="Proteomes" id="UP000230859"/>
    </source>
</evidence>
<dbReference type="Proteomes" id="UP000230859">
    <property type="component" value="Unassembled WGS sequence"/>
</dbReference>
<dbReference type="Pfam" id="PF00916">
    <property type="entry name" value="Sulfate_transp"/>
    <property type="match status" value="1"/>
</dbReference>
<evidence type="ECO:0000256" key="2">
    <source>
        <dbReference type="ARBA" id="ARBA00022692"/>
    </source>
</evidence>
<accession>A0A2H0LMI4</accession>
<dbReference type="CDD" id="cd07042">
    <property type="entry name" value="STAS_SulP_like_sulfate_transporter"/>
    <property type="match status" value="1"/>
</dbReference>
<evidence type="ECO:0000256" key="1">
    <source>
        <dbReference type="ARBA" id="ARBA00004141"/>
    </source>
</evidence>
<evidence type="ECO:0000313" key="7">
    <source>
        <dbReference type="EMBL" id="PIQ85571.1"/>
    </source>
</evidence>
<feature type="transmembrane region" description="Helical" evidence="5">
    <location>
        <begin position="288"/>
        <end position="306"/>
    </location>
</feature>
<keyword evidence="4 5" id="KW-0472">Membrane</keyword>
<feature type="transmembrane region" description="Helical" evidence="5">
    <location>
        <begin position="195"/>
        <end position="214"/>
    </location>
</feature>
<comment type="subcellular location">
    <subcellularLocation>
        <location evidence="1">Membrane</location>
        <topology evidence="1">Multi-pass membrane protein</topology>
    </subcellularLocation>
</comment>
<dbReference type="EMBL" id="PCVY01000065">
    <property type="protein sequence ID" value="PIQ85571.1"/>
    <property type="molecule type" value="Genomic_DNA"/>
</dbReference>
<feature type="transmembrane region" description="Helical" evidence="5">
    <location>
        <begin position="247"/>
        <end position="268"/>
    </location>
</feature>
<dbReference type="InterPro" id="IPR001902">
    <property type="entry name" value="SLC26A/SulP_fam"/>
</dbReference>
<feature type="transmembrane region" description="Helical" evidence="5">
    <location>
        <begin position="23"/>
        <end position="43"/>
    </location>
</feature>
<dbReference type="PANTHER" id="PTHR11814">
    <property type="entry name" value="SULFATE TRANSPORTER"/>
    <property type="match status" value="1"/>
</dbReference>
<dbReference type="AlphaFoldDB" id="A0A2H0LMI4"/>
<dbReference type="GO" id="GO:0055085">
    <property type="term" value="P:transmembrane transport"/>
    <property type="evidence" value="ECO:0007669"/>
    <property type="project" value="InterPro"/>
</dbReference>
<feature type="transmembrane region" description="Helical" evidence="5">
    <location>
        <begin position="50"/>
        <end position="69"/>
    </location>
</feature>
<feature type="transmembrane region" description="Helical" evidence="5">
    <location>
        <begin position="379"/>
        <end position="407"/>
    </location>
</feature>
<dbReference type="PROSITE" id="PS50801">
    <property type="entry name" value="STAS"/>
    <property type="match status" value="1"/>
</dbReference>
<dbReference type="SUPFAM" id="SSF52091">
    <property type="entry name" value="SpoIIaa-like"/>
    <property type="match status" value="1"/>
</dbReference>
<dbReference type="InterPro" id="IPR036513">
    <property type="entry name" value="STAS_dom_sf"/>
</dbReference>
<name>A0A2H0LMI4_9BACT</name>
<dbReference type="InterPro" id="IPR011547">
    <property type="entry name" value="SLC26A/SulP_dom"/>
</dbReference>
<feature type="transmembrane region" description="Helical" evidence="5">
    <location>
        <begin position="341"/>
        <end position="359"/>
    </location>
</feature>
<organism evidence="7 8">
    <name type="scientific">Candidatus Abzuiibacterium crystallinum</name>
    <dbReference type="NCBI Taxonomy" id="1974748"/>
    <lineage>
        <taxon>Bacteria</taxon>
        <taxon>Pseudomonadati</taxon>
        <taxon>Candidatus Omnitrophota</taxon>
        <taxon>Candidatus Abzuiibacterium</taxon>
    </lineage>
</organism>
<feature type="transmembrane region" description="Helical" evidence="5">
    <location>
        <begin position="318"/>
        <end position="336"/>
    </location>
</feature>
<gene>
    <name evidence="7" type="ORF">COV74_08765</name>
</gene>
<sequence>MLKPKLFTTLQNYSWLQFQADCIAGIIVGVVALPLAIAFAIASGVSPERGLFTAIVAGFLISALGGSRVQIGGPTGAFVVIVYGIVQKYGLDGLWIATMMGGVWLIIMGLCRFGSAVKFIPYPVIVGFTSGIALIIFSSQMGDFLGLGVHNLPASFLGKWIVYFTDVSQIDLITLSVGLFSLAIMIVWRRVSRRVPGPLMALLFSTLVAQWLHLPVETIGSRFGDIPHHLPVPGLPHWHNWEFVKTLIPVSMTIALLAGIESLLSAVISDGMIGGKHRPNMELIAQGIANICSPLFGGITATGAIARTTTNIHNGGRTPIAGIVHALMLLLVMIFFGKWAVLIPLSTLAAILMVVSYHMSEWHSVKMIMKSPKSDVAVMIITFLLTIFVDLTVAIQVGILLAVLLFIRRMAMVSNVGIITREFEDEDETDDPLAIAKRTVPKGVEVYEINGPFFFGASYKFIEAMNVVSKQPKVRIIRMRHVPAIDATGIRVLREECENARKNHIAFILSGVQRQPREALENAGILKLIGDENICDQIDEALKRSESFLSASAPQSK</sequence>
<evidence type="ECO:0000256" key="5">
    <source>
        <dbReference type="SAM" id="Phobius"/>
    </source>
</evidence>
<feature type="transmembrane region" description="Helical" evidence="5">
    <location>
        <begin position="89"/>
        <end position="107"/>
    </location>
</feature>
<evidence type="ECO:0000256" key="3">
    <source>
        <dbReference type="ARBA" id="ARBA00022989"/>
    </source>
</evidence>
<proteinExistence type="predicted"/>
<keyword evidence="2 5" id="KW-0812">Transmembrane</keyword>
<feature type="transmembrane region" description="Helical" evidence="5">
    <location>
        <begin position="160"/>
        <end position="188"/>
    </location>
</feature>
<evidence type="ECO:0000256" key="4">
    <source>
        <dbReference type="ARBA" id="ARBA00023136"/>
    </source>
</evidence>
<dbReference type="Pfam" id="PF01740">
    <property type="entry name" value="STAS"/>
    <property type="match status" value="1"/>
</dbReference>
<feature type="transmembrane region" description="Helical" evidence="5">
    <location>
        <begin position="119"/>
        <end position="140"/>
    </location>
</feature>
<protein>
    <submittedName>
        <fullName evidence="7">Sodium-independent anion transporter</fullName>
    </submittedName>
</protein>
<evidence type="ECO:0000259" key="6">
    <source>
        <dbReference type="PROSITE" id="PS50801"/>
    </source>
</evidence>
<dbReference type="InterPro" id="IPR002645">
    <property type="entry name" value="STAS_dom"/>
</dbReference>
<dbReference type="GO" id="GO:0016020">
    <property type="term" value="C:membrane"/>
    <property type="evidence" value="ECO:0007669"/>
    <property type="project" value="UniProtKB-SubCell"/>
</dbReference>
<feature type="domain" description="STAS" evidence="6">
    <location>
        <begin position="434"/>
        <end position="545"/>
    </location>
</feature>
<dbReference type="Gene3D" id="3.30.750.24">
    <property type="entry name" value="STAS domain"/>
    <property type="match status" value="1"/>
</dbReference>
<keyword evidence="3 5" id="KW-1133">Transmembrane helix</keyword>